<gene>
    <name evidence="1" type="primary">Mo02643</name>
    <name evidence="1" type="ORF">E5Q_02643</name>
</gene>
<protein>
    <submittedName>
        <fullName evidence="1">Uncharacterized protein</fullName>
    </submittedName>
</protein>
<evidence type="ECO:0000313" key="2">
    <source>
        <dbReference type="Proteomes" id="UP000009131"/>
    </source>
</evidence>
<sequence>MGRSVYSAKLLKALASEGQVQERTSPGRKHDVVACSRRHISATTSTTPRRRNAMRGLPPRCPVFDASFDPDSPLDEREAVYEAFINVDTPTSATRGENLSQYQTDGNALASLLARYSSTAPHSTASRSTALVHTDASRLTYHSDYTLPPSAASDDDAATDWTDSPLVEGWQVVGRSHHDETQSYHRLVTTQSEPEYIFSRDAATQIPASEAHFISFELAAGPEAINVPADGAQMSQTPVTASSGATLATDNLLLALPGETQERHA</sequence>
<dbReference type="Proteomes" id="UP000009131">
    <property type="component" value="Unassembled WGS sequence"/>
</dbReference>
<dbReference type="EMBL" id="BABT02000069">
    <property type="protein sequence ID" value="GAA95985.1"/>
    <property type="molecule type" value="Genomic_DNA"/>
</dbReference>
<reference evidence="1 2" key="1">
    <citation type="journal article" date="2011" name="J. Gen. Appl. Microbiol.">
        <title>Draft genome sequencing of the enigmatic basidiomycete Mixia osmundae.</title>
        <authorList>
            <person name="Nishida H."/>
            <person name="Nagatsuka Y."/>
            <person name="Sugiyama J."/>
        </authorList>
    </citation>
    <scope>NUCLEOTIDE SEQUENCE [LARGE SCALE GENOMIC DNA]</scope>
    <source>
        <strain evidence="2">CBS 9802 / IAM 14324 / JCM 22182 / KY 12970</strain>
    </source>
</reference>
<keyword evidence="2" id="KW-1185">Reference proteome</keyword>
<dbReference type="RefSeq" id="XP_014565722.1">
    <property type="nucleotide sequence ID" value="XM_014710236.1"/>
</dbReference>
<organism evidence="1 2">
    <name type="scientific">Mixia osmundae (strain CBS 9802 / IAM 14324 / JCM 22182 / KY 12970)</name>
    <dbReference type="NCBI Taxonomy" id="764103"/>
    <lineage>
        <taxon>Eukaryota</taxon>
        <taxon>Fungi</taxon>
        <taxon>Dikarya</taxon>
        <taxon>Basidiomycota</taxon>
        <taxon>Pucciniomycotina</taxon>
        <taxon>Mixiomycetes</taxon>
        <taxon>Mixiales</taxon>
        <taxon>Mixiaceae</taxon>
        <taxon>Mixia</taxon>
    </lineage>
</organism>
<evidence type="ECO:0000313" key="1">
    <source>
        <dbReference type="EMBL" id="GAA95985.1"/>
    </source>
</evidence>
<dbReference type="HOGENOM" id="CLU_1050037_0_0_1"/>
<accession>G7DZH5</accession>
<dbReference type="InParanoid" id="G7DZH5"/>
<comment type="caution">
    <text evidence="1">The sequence shown here is derived from an EMBL/GenBank/DDBJ whole genome shotgun (WGS) entry which is preliminary data.</text>
</comment>
<reference evidence="1 2" key="2">
    <citation type="journal article" date="2012" name="Open Biol.">
        <title>Characteristics of nucleosomes and linker DNA regions on the genome of the basidiomycete Mixia osmundae revealed by mono- and dinucleosome mapping.</title>
        <authorList>
            <person name="Nishida H."/>
            <person name="Kondo S."/>
            <person name="Matsumoto T."/>
            <person name="Suzuki Y."/>
            <person name="Yoshikawa H."/>
            <person name="Taylor T.D."/>
            <person name="Sugiyama J."/>
        </authorList>
    </citation>
    <scope>NUCLEOTIDE SEQUENCE [LARGE SCALE GENOMIC DNA]</scope>
    <source>
        <strain evidence="2">CBS 9802 / IAM 14324 / JCM 22182 / KY 12970</strain>
    </source>
</reference>
<proteinExistence type="predicted"/>
<name>G7DZH5_MIXOS</name>
<dbReference type="AlphaFoldDB" id="G7DZH5"/>